<dbReference type="InterPro" id="IPR052356">
    <property type="entry name" value="Thiol_S-MT"/>
</dbReference>
<dbReference type="GO" id="GO:0008757">
    <property type="term" value="F:S-adenosylmethionine-dependent methyltransferase activity"/>
    <property type="evidence" value="ECO:0007669"/>
    <property type="project" value="InterPro"/>
</dbReference>
<proteinExistence type="predicted"/>
<dbReference type="PANTHER" id="PTHR45036:SF1">
    <property type="entry name" value="METHYLTRANSFERASE LIKE 7A"/>
    <property type="match status" value="1"/>
</dbReference>
<protein>
    <submittedName>
        <fullName evidence="2">Class I SAM-dependent methyltransferase</fullName>
    </submittedName>
</protein>
<comment type="caution">
    <text evidence="2">The sequence shown here is derived from an EMBL/GenBank/DDBJ whole genome shotgun (WGS) entry which is preliminary data.</text>
</comment>
<evidence type="ECO:0000313" key="3">
    <source>
        <dbReference type="Proteomes" id="UP000251889"/>
    </source>
</evidence>
<keyword evidence="2" id="KW-0808">Transferase</keyword>
<gene>
    <name evidence="2" type="ORF">DQQ10_06495</name>
</gene>
<dbReference type="InterPro" id="IPR029063">
    <property type="entry name" value="SAM-dependent_MTases_sf"/>
</dbReference>
<dbReference type="RefSeq" id="WP_112746009.1">
    <property type="nucleotide sequence ID" value="NZ_QMFY01000002.1"/>
</dbReference>
<dbReference type="Gene3D" id="3.40.50.150">
    <property type="entry name" value="Vaccinia Virus protein VP39"/>
    <property type="match status" value="1"/>
</dbReference>
<dbReference type="Proteomes" id="UP000251889">
    <property type="component" value="Unassembled WGS sequence"/>
</dbReference>
<keyword evidence="3" id="KW-1185">Reference proteome</keyword>
<organism evidence="2 3">
    <name type="scientific">Pseudochryseolinea flava</name>
    <dbReference type="NCBI Taxonomy" id="2059302"/>
    <lineage>
        <taxon>Bacteria</taxon>
        <taxon>Pseudomonadati</taxon>
        <taxon>Bacteroidota</taxon>
        <taxon>Cytophagia</taxon>
        <taxon>Cytophagales</taxon>
        <taxon>Fulvivirgaceae</taxon>
        <taxon>Pseudochryseolinea</taxon>
    </lineage>
</organism>
<accession>A0A364Y5B1</accession>
<dbReference type="PANTHER" id="PTHR45036">
    <property type="entry name" value="METHYLTRANSFERASE LIKE 7B"/>
    <property type="match status" value="1"/>
</dbReference>
<evidence type="ECO:0000259" key="1">
    <source>
        <dbReference type="Pfam" id="PF08241"/>
    </source>
</evidence>
<dbReference type="CDD" id="cd02440">
    <property type="entry name" value="AdoMet_MTases"/>
    <property type="match status" value="1"/>
</dbReference>
<dbReference type="OrthoDB" id="9805171at2"/>
<evidence type="ECO:0000313" key="2">
    <source>
        <dbReference type="EMBL" id="RAW02186.1"/>
    </source>
</evidence>
<dbReference type="GO" id="GO:0032259">
    <property type="term" value="P:methylation"/>
    <property type="evidence" value="ECO:0007669"/>
    <property type="project" value="UniProtKB-KW"/>
</dbReference>
<dbReference type="InterPro" id="IPR013216">
    <property type="entry name" value="Methyltransf_11"/>
</dbReference>
<reference evidence="2 3" key="1">
    <citation type="submission" date="2018-06" db="EMBL/GenBank/DDBJ databases">
        <title>Chryseolinea flavus sp. nov., a member of the phylum Bacteroidetes isolated from soil.</title>
        <authorList>
            <person name="Li Y."/>
            <person name="Wang J."/>
        </authorList>
    </citation>
    <scope>NUCLEOTIDE SEQUENCE [LARGE SCALE GENOMIC DNA]</scope>
    <source>
        <strain evidence="2 3">SDU1-6</strain>
    </source>
</reference>
<sequence>MISAATSRSSWFYDRLTFLYPVVDIFLKPQKQKLFEEINKYAPGQLLEIGVGNGTHLKYYTQHQVIGIDSAQNMLAKAEKHLKPNIQLHHMNGEALQFPDLHFDYIVLSHVIAVVDDPDKLLHEAHRVLKPNGKLFILNHVTPNNWVRFIDKSFERISKFAFFKSVFHLSDLTAIKRFNLIHDINAGFFSYFKIMIYEKAL</sequence>
<name>A0A364Y5B1_9BACT</name>
<dbReference type="Pfam" id="PF08241">
    <property type="entry name" value="Methyltransf_11"/>
    <property type="match status" value="1"/>
</dbReference>
<dbReference type="EMBL" id="QMFY01000002">
    <property type="protein sequence ID" value="RAW02186.1"/>
    <property type="molecule type" value="Genomic_DNA"/>
</dbReference>
<feature type="domain" description="Methyltransferase type 11" evidence="1">
    <location>
        <begin position="47"/>
        <end position="137"/>
    </location>
</feature>
<dbReference type="AlphaFoldDB" id="A0A364Y5B1"/>
<keyword evidence="2" id="KW-0489">Methyltransferase</keyword>
<dbReference type="SUPFAM" id="SSF53335">
    <property type="entry name" value="S-adenosyl-L-methionine-dependent methyltransferases"/>
    <property type="match status" value="1"/>
</dbReference>